<sequence>MNVTLYAAVVNFEVYLLMTMKPRLSLKDTRGLLDAKLAKAGLSLDEAVRIHDRVADALSEATSRFRDMKTLLGVLDEDATSLKYNSALWPGFKFNAYADANGLLESAGYTHTEHTSLDVESPAQLAAWSCDIPEFDERFGPAIRRTKRPLFDDILPAEEAYEFLWNEDRYGAEFLWGLFLQASMVWE</sequence>
<accession>A0A164DR71</accession>
<protein>
    <submittedName>
        <fullName evidence="1">Uncharacterized protein</fullName>
    </submittedName>
</protein>
<organism evidence="1 2">
    <name type="scientific">Mycobacterium ostraviense</name>
    <dbReference type="NCBI Taxonomy" id="2738409"/>
    <lineage>
        <taxon>Bacteria</taxon>
        <taxon>Bacillati</taxon>
        <taxon>Actinomycetota</taxon>
        <taxon>Actinomycetes</taxon>
        <taxon>Mycobacteriales</taxon>
        <taxon>Mycobacteriaceae</taxon>
        <taxon>Mycobacterium</taxon>
    </lineage>
</organism>
<comment type="caution">
    <text evidence="1">The sequence shown here is derived from an EMBL/GenBank/DDBJ whole genome shotgun (WGS) entry which is preliminary data.</text>
</comment>
<evidence type="ECO:0000313" key="2">
    <source>
        <dbReference type="Proteomes" id="UP000077342"/>
    </source>
</evidence>
<dbReference type="AlphaFoldDB" id="A0A164DR71"/>
<dbReference type="Proteomes" id="UP000077342">
    <property type="component" value="Unassembled WGS sequence"/>
</dbReference>
<dbReference type="EMBL" id="LWCI01000048">
    <property type="protein sequence ID" value="KZS66406.1"/>
    <property type="molecule type" value="Genomic_DNA"/>
</dbReference>
<name>A0A164DR71_9MYCO</name>
<dbReference type="RefSeq" id="WP_075509582.1">
    <property type="nucleotide sequence ID" value="NZ_CP089224.1"/>
</dbReference>
<gene>
    <name evidence="1" type="ORF">A4G28_24180</name>
</gene>
<keyword evidence="2" id="KW-1185">Reference proteome</keyword>
<proteinExistence type="predicted"/>
<evidence type="ECO:0000313" key="1">
    <source>
        <dbReference type="EMBL" id="KZS66406.1"/>
    </source>
</evidence>
<reference evidence="2" key="1">
    <citation type="submission" date="2016-04" db="EMBL/GenBank/DDBJ databases">
        <authorList>
            <person name="Strapagiel D."/>
            <person name="Borowka P."/>
            <person name="Marciniak B."/>
            <person name="Bakula Z."/>
            <person name="Van Ingen J."/>
            <person name="Safianowska A."/>
            <person name="Dziadek J."/>
            <person name="Jagielski T."/>
        </authorList>
    </citation>
    <scope>NUCLEOTIDE SEQUENCE [LARGE SCALE GENOMIC DNA]</scope>
    <source>
        <strain evidence="2">1010001458</strain>
    </source>
</reference>